<evidence type="ECO:0000256" key="1">
    <source>
        <dbReference type="SAM" id="MobiDB-lite"/>
    </source>
</evidence>
<dbReference type="Proteomes" id="UP000595437">
    <property type="component" value="Chromosome 17"/>
</dbReference>
<evidence type="ECO:0000313" key="3">
    <source>
        <dbReference type="Proteomes" id="UP000595437"/>
    </source>
</evidence>
<protein>
    <submittedName>
        <fullName evidence="2">Uncharacterized protein</fullName>
    </submittedName>
</protein>
<reference evidence="3" key="1">
    <citation type="submission" date="2021-01" db="EMBL/GenBank/DDBJ databases">
        <title>Caligus Genome Assembly.</title>
        <authorList>
            <person name="Gallardo-Escarate C."/>
        </authorList>
    </citation>
    <scope>NUCLEOTIDE SEQUENCE [LARGE SCALE GENOMIC DNA]</scope>
</reference>
<feature type="region of interest" description="Disordered" evidence="1">
    <location>
        <begin position="39"/>
        <end position="58"/>
    </location>
</feature>
<name>A0A7T8JUL1_CALRO</name>
<dbReference type="AlphaFoldDB" id="A0A7T8JUL1"/>
<sequence length="58" mass="6715">MSPVFLLKLGAPQYDPRDWPLFVDSCKRSLKFVLRHNGTSSPQSLLRTPQLSKRNMKQ</sequence>
<gene>
    <name evidence="2" type="ORF">FKW44_022684</name>
</gene>
<dbReference type="EMBL" id="CP045906">
    <property type="protein sequence ID" value="QQP34706.1"/>
    <property type="molecule type" value="Genomic_DNA"/>
</dbReference>
<evidence type="ECO:0000313" key="2">
    <source>
        <dbReference type="EMBL" id="QQP34706.1"/>
    </source>
</evidence>
<organism evidence="2 3">
    <name type="scientific">Caligus rogercresseyi</name>
    <name type="common">Sea louse</name>
    <dbReference type="NCBI Taxonomy" id="217165"/>
    <lineage>
        <taxon>Eukaryota</taxon>
        <taxon>Metazoa</taxon>
        <taxon>Ecdysozoa</taxon>
        <taxon>Arthropoda</taxon>
        <taxon>Crustacea</taxon>
        <taxon>Multicrustacea</taxon>
        <taxon>Hexanauplia</taxon>
        <taxon>Copepoda</taxon>
        <taxon>Siphonostomatoida</taxon>
        <taxon>Caligidae</taxon>
        <taxon>Caligus</taxon>
    </lineage>
</organism>
<accession>A0A7T8JUL1</accession>
<proteinExistence type="predicted"/>
<keyword evidence="3" id="KW-1185">Reference proteome</keyword>